<dbReference type="GO" id="GO:0003677">
    <property type="term" value="F:DNA binding"/>
    <property type="evidence" value="ECO:0007669"/>
    <property type="project" value="UniProtKB-KW"/>
</dbReference>
<dbReference type="PATRIC" id="fig|1365257.3.peg.3777"/>
<accession>A0A167KVU8</accession>
<evidence type="ECO:0000313" key="13">
    <source>
        <dbReference type="EMBL" id="KZN63368.1"/>
    </source>
</evidence>
<dbReference type="SMART" id="SM00437">
    <property type="entry name" value="TOP1Ac"/>
    <property type="match status" value="1"/>
</dbReference>
<evidence type="ECO:0000256" key="2">
    <source>
        <dbReference type="ARBA" id="ARBA00009446"/>
    </source>
</evidence>
<evidence type="ECO:0000256" key="8">
    <source>
        <dbReference type="ARBA" id="ARBA00031985"/>
    </source>
</evidence>
<protein>
    <recommendedName>
        <fullName evidence="3">DNA topoisomerase</fullName>
        <ecNumber evidence="3">5.6.2.1</ecNumber>
    </recommendedName>
    <alternativeName>
        <fullName evidence="10">Omega-protein</fullName>
    </alternativeName>
    <alternativeName>
        <fullName evidence="9">Relaxing enzyme</fullName>
    </alternativeName>
    <alternativeName>
        <fullName evidence="7">Swivelase</fullName>
    </alternativeName>
    <alternativeName>
        <fullName evidence="8">Untwisting enzyme</fullName>
    </alternativeName>
</protein>
<evidence type="ECO:0000256" key="4">
    <source>
        <dbReference type="ARBA" id="ARBA00023029"/>
    </source>
</evidence>
<dbReference type="InterPro" id="IPR023406">
    <property type="entry name" value="Topo_IA_AS"/>
</dbReference>
<dbReference type="InterPro" id="IPR013824">
    <property type="entry name" value="Topo_IA_cen_sub1"/>
</dbReference>
<dbReference type="InterPro" id="IPR006171">
    <property type="entry name" value="TOPRIM_dom"/>
</dbReference>
<comment type="catalytic activity">
    <reaction evidence="1">
        <text>ATP-independent breakage of single-stranded DNA, followed by passage and rejoining.</text>
        <dbReference type="EC" id="5.6.2.1"/>
    </reaction>
</comment>
<dbReference type="SMART" id="SM00436">
    <property type="entry name" value="TOP1Bc"/>
    <property type="match status" value="1"/>
</dbReference>
<gene>
    <name evidence="13" type="ORF">N478_03705</name>
</gene>
<dbReference type="InterPro" id="IPR023405">
    <property type="entry name" value="Topo_IA_core_domain"/>
</dbReference>
<evidence type="ECO:0000256" key="7">
    <source>
        <dbReference type="ARBA" id="ARBA00030003"/>
    </source>
</evidence>
<dbReference type="Pfam" id="PF01751">
    <property type="entry name" value="Toprim"/>
    <property type="match status" value="1"/>
</dbReference>
<dbReference type="Gene3D" id="1.10.460.10">
    <property type="entry name" value="Topoisomerase I, domain 2"/>
    <property type="match status" value="1"/>
</dbReference>
<dbReference type="PROSITE" id="PS50880">
    <property type="entry name" value="TOPRIM"/>
    <property type="match status" value="1"/>
</dbReference>
<dbReference type="Gene3D" id="1.10.290.10">
    <property type="entry name" value="Topoisomerase I, domain 4"/>
    <property type="match status" value="1"/>
</dbReference>
<dbReference type="InterPro" id="IPR000380">
    <property type="entry name" value="Topo_IA"/>
</dbReference>
<dbReference type="GO" id="GO:0006281">
    <property type="term" value="P:DNA repair"/>
    <property type="evidence" value="ECO:0007669"/>
    <property type="project" value="TreeGrafter"/>
</dbReference>
<evidence type="ECO:0000259" key="12">
    <source>
        <dbReference type="PROSITE" id="PS52039"/>
    </source>
</evidence>
<organism evidence="13 14">
    <name type="scientific">Pseudoalteromonas luteoviolacea S4060-1</name>
    <dbReference type="NCBI Taxonomy" id="1365257"/>
    <lineage>
        <taxon>Bacteria</taxon>
        <taxon>Pseudomonadati</taxon>
        <taxon>Pseudomonadota</taxon>
        <taxon>Gammaproteobacteria</taxon>
        <taxon>Alteromonadales</taxon>
        <taxon>Pseudoalteromonadaceae</taxon>
        <taxon>Pseudoalteromonas</taxon>
    </lineage>
</organism>
<dbReference type="PANTHER" id="PTHR11390:SF21">
    <property type="entry name" value="DNA TOPOISOMERASE 3-ALPHA"/>
    <property type="match status" value="1"/>
</dbReference>
<dbReference type="RefSeq" id="WP_063382151.1">
    <property type="nucleotide sequence ID" value="NZ_AUXX01000034.1"/>
</dbReference>
<keyword evidence="6" id="KW-0413">Isomerase</keyword>
<evidence type="ECO:0000256" key="9">
    <source>
        <dbReference type="ARBA" id="ARBA00032235"/>
    </source>
</evidence>
<name>A0A167KVU8_9GAMM</name>
<evidence type="ECO:0000256" key="1">
    <source>
        <dbReference type="ARBA" id="ARBA00000213"/>
    </source>
</evidence>
<dbReference type="Gene3D" id="3.40.50.140">
    <property type="match status" value="1"/>
</dbReference>
<evidence type="ECO:0000256" key="6">
    <source>
        <dbReference type="ARBA" id="ARBA00023235"/>
    </source>
</evidence>
<comment type="caution">
    <text evidence="13">The sequence shown here is derived from an EMBL/GenBank/DDBJ whole genome shotgun (WGS) entry which is preliminary data.</text>
</comment>
<evidence type="ECO:0000256" key="3">
    <source>
        <dbReference type="ARBA" id="ARBA00012891"/>
    </source>
</evidence>
<dbReference type="GO" id="GO:0003917">
    <property type="term" value="F:DNA topoisomerase type I (single strand cut, ATP-independent) activity"/>
    <property type="evidence" value="ECO:0007669"/>
    <property type="project" value="UniProtKB-EC"/>
</dbReference>
<dbReference type="InterPro" id="IPR003601">
    <property type="entry name" value="Topo_IA_2"/>
</dbReference>
<feature type="domain" description="Toprim" evidence="11">
    <location>
        <begin position="4"/>
        <end position="143"/>
    </location>
</feature>
<dbReference type="GO" id="GO:0006265">
    <property type="term" value="P:DNA topological change"/>
    <property type="evidence" value="ECO:0007669"/>
    <property type="project" value="InterPro"/>
</dbReference>
<dbReference type="AlphaFoldDB" id="A0A167KVU8"/>
<dbReference type="InterPro" id="IPR013825">
    <property type="entry name" value="Topo_IA_cen_sub2"/>
</dbReference>
<keyword evidence="5" id="KW-0238">DNA-binding</keyword>
<dbReference type="InterPro" id="IPR013497">
    <property type="entry name" value="Topo_IA_cen"/>
</dbReference>
<dbReference type="SUPFAM" id="SSF56712">
    <property type="entry name" value="Prokaryotic type I DNA topoisomerase"/>
    <property type="match status" value="1"/>
</dbReference>
<sequence length="607" mass="68286">MANLKTILCEKPSQALAISKMFGLSRSDKQATHYYNSKKGICVLNAFGHLFELAEPHHYDADLKNSWQISKLPVVPPSLDAFQIQLKPDFKKHFSDMKKRLKETTTLLIATDPDDEGELIGRDIVEMSGYQGEIKRVLASSTVKKDLEDGFANPRPIEETAICADRADLRRKIDWLIGINGTRAATSKLKSLKKLTRKKVFNVGRVVSALALMVYDREQQILNFKSVQHYKVEVYLQADGVEFKALLDIPEPLLKDGYLTNKKHAEQLINEYLPKSGFSVDSFEKIHSKESAPLPYDLSSLQVDASKYGITPAKTLQLVQSLYDQPLSAVTYPRTDSKYLPKSMLKDIGKTLTNLNKVVPKFSDFKADPEKKARCFNDSKVTAHHAIVPTTKHVELEKLTDSQKAIYILIATRYFQQFMDAFEFDKTKVVIQSGKFSFIAKGKVITQKGWKCLGGEKLKDDELPNLSNGQSVQFLGYKLISAKTSPPKRFTEGALVQLMGNPASLVRDEKFREMVEKSDGIGTPATRSDVIQKAISSNLIIIQNNVAKPGKILSENAQFLEQFSVESSVIMQEKLSSASEGNMSFSELYEHFVKQSIYMVQRWKKAS</sequence>
<reference evidence="13 14" key="1">
    <citation type="submission" date="2013-07" db="EMBL/GenBank/DDBJ databases">
        <title>Comparative Genomic and Metabolomic Analysis of Twelve Strains of Pseudoalteromonas luteoviolacea.</title>
        <authorList>
            <person name="Vynne N.G."/>
            <person name="Mansson M."/>
            <person name="Gram L."/>
        </authorList>
    </citation>
    <scope>NUCLEOTIDE SEQUENCE [LARGE SCALE GENOMIC DNA]</scope>
    <source>
        <strain evidence="13 14">S4060-1</strain>
    </source>
</reference>
<dbReference type="Gene3D" id="2.70.20.10">
    <property type="entry name" value="Topoisomerase I, domain 3"/>
    <property type="match status" value="1"/>
</dbReference>
<dbReference type="PROSITE" id="PS52039">
    <property type="entry name" value="TOPO_IA_2"/>
    <property type="match status" value="1"/>
</dbReference>
<comment type="similarity">
    <text evidence="2">Belongs to the type IA topoisomerase family.</text>
</comment>
<dbReference type="SMART" id="SM00493">
    <property type="entry name" value="TOPRIM"/>
    <property type="match status" value="1"/>
</dbReference>
<evidence type="ECO:0000256" key="10">
    <source>
        <dbReference type="ARBA" id="ARBA00032877"/>
    </source>
</evidence>
<evidence type="ECO:0000313" key="14">
    <source>
        <dbReference type="Proteomes" id="UP000076661"/>
    </source>
</evidence>
<dbReference type="Proteomes" id="UP000076661">
    <property type="component" value="Unassembled WGS sequence"/>
</dbReference>
<keyword evidence="4" id="KW-0799">Topoisomerase</keyword>
<proteinExistence type="inferred from homology"/>
<dbReference type="PROSITE" id="PS00396">
    <property type="entry name" value="TOPO_IA_1"/>
    <property type="match status" value="1"/>
</dbReference>
<dbReference type="Pfam" id="PF01131">
    <property type="entry name" value="Topoisom_bac"/>
    <property type="match status" value="1"/>
</dbReference>
<dbReference type="GO" id="GO:0006310">
    <property type="term" value="P:DNA recombination"/>
    <property type="evidence" value="ECO:0007669"/>
    <property type="project" value="TreeGrafter"/>
</dbReference>
<feature type="domain" description="Topo IA-type catalytic" evidence="12">
    <location>
        <begin position="160"/>
        <end position="607"/>
    </location>
</feature>
<dbReference type="EC" id="5.6.2.1" evidence="3"/>
<dbReference type="PRINTS" id="PR00417">
    <property type="entry name" value="PRTPISMRASEI"/>
</dbReference>
<dbReference type="PANTHER" id="PTHR11390">
    <property type="entry name" value="PROKARYOTIC DNA TOPOISOMERASE"/>
    <property type="match status" value="1"/>
</dbReference>
<evidence type="ECO:0000256" key="5">
    <source>
        <dbReference type="ARBA" id="ARBA00023125"/>
    </source>
</evidence>
<dbReference type="EMBL" id="AUXX01000034">
    <property type="protein sequence ID" value="KZN63368.1"/>
    <property type="molecule type" value="Genomic_DNA"/>
</dbReference>
<dbReference type="InterPro" id="IPR013826">
    <property type="entry name" value="Topo_IA_cen_sub3"/>
</dbReference>
<evidence type="ECO:0000259" key="11">
    <source>
        <dbReference type="PROSITE" id="PS50880"/>
    </source>
</evidence>
<dbReference type="GO" id="GO:0043597">
    <property type="term" value="C:cytoplasmic replication fork"/>
    <property type="evidence" value="ECO:0007669"/>
    <property type="project" value="TreeGrafter"/>
</dbReference>
<dbReference type="InterPro" id="IPR003602">
    <property type="entry name" value="Topo_IA_DNA-bd_dom"/>
</dbReference>